<sequence>MCVHLCVCVHVSLVWRLAGCMQIDMPKRALSHCRGKRRRERERILDYCSTSVCVCVSESMIIWHGLCSLSRDQFDLHNSALGASQYRKYCTQDCTAPYSTVQYSSTVVVKA</sequence>
<reference evidence="2 3" key="1">
    <citation type="journal article" date="2018" name="Mol. Biol. Evol.">
        <title>Broad Genomic Sampling Reveals a Smut Pathogenic Ancestry of the Fungal Clade Ustilaginomycotina.</title>
        <authorList>
            <person name="Kijpornyongpan T."/>
            <person name="Mondo S.J."/>
            <person name="Barry K."/>
            <person name="Sandor L."/>
            <person name="Lee J."/>
            <person name="Lipzen A."/>
            <person name="Pangilinan J."/>
            <person name="LaButti K."/>
            <person name="Hainaut M."/>
            <person name="Henrissat B."/>
            <person name="Grigoriev I.V."/>
            <person name="Spatafora J.W."/>
            <person name="Aime M.C."/>
        </authorList>
    </citation>
    <scope>NUCLEOTIDE SEQUENCE [LARGE SCALE GENOMIC DNA]</scope>
    <source>
        <strain evidence="2 3">MCA 3645</strain>
    </source>
</reference>
<accession>A0A317XMK5</accession>
<dbReference type="EMBL" id="KZ819195">
    <property type="protein sequence ID" value="PWY99545.1"/>
    <property type="molecule type" value="Genomic_DNA"/>
</dbReference>
<dbReference type="InParanoid" id="A0A317XMK5"/>
<feature type="signal peptide" evidence="1">
    <location>
        <begin position="1"/>
        <end position="20"/>
    </location>
</feature>
<evidence type="ECO:0000313" key="3">
    <source>
        <dbReference type="Proteomes" id="UP000246740"/>
    </source>
</evidence>
<evidence type="ECO:0000256" key="1">
    <source>
        <dbReference type="SAM" id="SignalP"/>
    </source>
</evidence>
<organism evidence="2 3">
    <name type="scientific">Testicularia cyperi</name>
    <dbReference type="NCBI Taxonomy" id="1882483"/>
    <lineage>
        <taxon>Eukaryota</taxon>
        <taxon>Fungi</taxon>
        <taxon>Dikarya</taxon>
        <taxon>Basidiomycota</taxon>
        <taxon>Ustilaginomycotina</taxon>
        <taxon>Ustilaginomycetes</taxon>
        <taxon>Ustilaginales</taxon>
        <taxon>Anthracoideaceae</taxon>
        <taxon>Testicularia</taxon>
    </lineage>
</organism>
<keyword evidence="3" id="KW-1185">Reference proteome</keyword>
<evidence type="ECO:0000313" key="2">
    <source>
        <dbReference type="EMBL" id="PWY99545.1"/>
    </source>
</evidence>
<dbReference type="Proteomes" id="UP000246740">
    <property type="component" value="Unassembled WGS sequence"/>
</dbReference>
<keyword evidence="1" id="KW-0732">Signal</keyword>
<name>A0A317XMK5_9BASI</name>
<gene>
    <name evidence="2" type="ORF">BCV70DRAFT_120317</name>
</gene>
<protein>
    <recommendedName>
        <fullName evidence="4">Secreted protein</fullName>
    </recommendedName>
</protein>
<feature type="chain" id="PRO_5016393427" description="Secreted protein" evidence="1">
    <location>
        <begin position="21"/>
        <end position="111"/>
    </location>
</feature>
<evidence type="ECO:0008006" key="4">
    <source>
        <dbReference type="Google" id="ProtNLM"/>
    </source>
</evidence>
<proteinExistence type="predicted"/>
<dbReference type="AlphaFoldDB" id="A0A317XMK5"/>